<protein>
    <recommendedName>
        <fullName evidence="4">Transmembrane protein</fullName>
    </recommendedName>
</protein>
<name>C3KKX8_SINFN</name>
<organism evidence="2 3">
    <name type="scientific">Sinorhizobium fredii (strain NBRC 101917 / NGR234)</name>
    <dbReference type="NCBI Taxonomy" id="394"/>
    <lineage>
        <taxon>Bacteria</taxon>
        <taxon>Pseudomonadati</taxon>
        <taxon>Pseudomonadota</taxon>
        <taxon>Alphaproteobacteria</taxon>
        <taxon>Hyphomicrobiales</taxon>
        <taxon>Rhizobiaceae</taxon>
        <taxon>Sinorhizobium/Ensifer group</taxon>
        <taxon>Sinorhizobium</taxon>
    </lineage>
</organism>
<feature type="transmembrane region" description="Helical" evidence="1">
    <location>
        <begin position="38"/>
        <end position="58"/>
    </location>
</feature>
<dbReference type="OrthoDB" id="8421294at2"/>
<dbReference type="HOGENOM" id="CLU_2424852_0_0_5"/>
<gene>
    <name evidence="2" type="ordered locus">NGR_b16130</name>
</gene>
<dbReference type="PATRIC" id="fig|394.7.peg.2027"/>
<proteinExistence type="predicted"/>
<geneLocation type="plasmid" evidence="3">
    <name>sym pNGR234b</name>
</geneLocation>
<dbReference type="KEGG" id="rhi:NGR_b16130"/>
<keyword evidence="1" id="KW-1133">Transmembrane helix</keyword>
<keyword evidence="1" id="KW-0812">Transmembrane</keyword>
<dbReference type="Proteomes" id="UP000001054">
    <property type="component" value="Plasmid pNGR234b"/>
</dbReference>
<reference evidence="2 3" key="2">
    <citation type="journal article" date="2009" name="Appl. Environ. Microbiol.">
        <title>Rhizobium sp. strain NGR234 possesses a remarkable number of secretion systems.</title>
        <authorList>
            <person name="Schmeisser C."/>
            <person name="Liesegang H."/>
            <person name="Krysciak D."/>
            <person name="Bakkou N."/>
            <person name="Le Quere A."/>
            <person name="Wollherr A."/>
            <person name="Heinemeyer I."/>
            <person name="Morgenstern B."/>
            <person name="Pommerening-Roeser A."/>
            <person name="Flores M."/>
            <person name="Palacios R."/>
            <person name="Brenner S."/>
            <person name="Gottschalk G."/>
            <person name="Schmitz R.A."/>
            <person name="Broughton W.J."/>
            <person name="Perret X."/>
            <person name="Strittmatter A.W."/>
            <person name="Streit W.R."/>
        </authorList>
    </citation>
    <scope>NUCLEOTIDE SEQUENCE [LARGE SCALE GENOMIC DNA]</scope>
    <source>
        <strain evidence="3">NBRC 101917 / NGR234</strain>
    </source>
</reference>
<dbReference type="EMBL" id="CP000874">
    <property type="protein sequence ID" value="ACP23064.1"/>
    <property type="molecule type" value="Genomic_DNA"/>
</dbReference>
<evidence type="ECO:0000256" key="1">
    <source>
        <dbReference type="SAM" id="Phobius"/>
    </source>
</evidence>
<accession>C3KKX8</accession>
<dbReference type="AlphaFoldDB" id="C3KKX8"/>
<keyword evidence="3" id="KW-1185">Reference proteome</keyword>
<keyword evidence="2" id="KW-0614">Plasmid</keyword>
<sequence length="91" mass="9933">MRHIASRILSVRKRPPAPVVLSSSGVQRREGNLTLHRITVLATPATVAILAALCLWWSGLLVGQFFAEIASLYEIQASLKRDAVLTILQGN</sequence>
<evidence type="ECO:0000313" key="3">
    <source>
        <dbReference type="Proteomes" id="UP000001054"/>
    </source>
</evidence>
<evidence type="ECO:0000313" key="2">
    <source>
        <dbReference type="EMBL" id="ACP23064.1"/>
    </source>
</evidence>
<keyword evidence="1" id="KW-0472">Membrane</keyword>
<evidence type="ECO:0008006" key="4">
    <source>
        <dbReference type="Google" id="ProtNLM"/>
    </source>
</evidence>
<reference evidence="3" key="1">
    <citation type="journal article" date="2004" name="J. Bacteriol.">
        <title>An evolutionary hot spot: the pNGR234b replicon of Rhizobium sp. strain NGR234.</title>
        <authorList>
            <person name="Streit W.R."/>
            <person name="Schmitz R.A."/>
            <person name="Perret X."/>
            <person name="Staehelin C."/>
            <person name="Deakin W.J."/>
            <person name="Raasch C."/>
            <person name="Liesegang H."/>
            <person name="Broughton W.J."/>
        </authorList>
    </citation>
    <scope>NUCLEOTIDE SEQUENCE [LARGE SCALE GENOMIC DNA]</scope>
    <source>
        <strain evidence="3">NBRC 101917 / NGR234</strain>
    </source>
</reference>